<evidence type="ECO:0000259" key="7">
    <source>
        <dbReference type="Pfam" id="PF07980"/>
    </source>
</evidence>
<feature type="domain" description="RagB/SusD" evidence="7">
    <location>
        <begin position="255"/>
        <end position="515"/>
    </location>
</feature>
<feature type="chain" id="PRO_5028948267" evidence="6">
    <location>
        <begin position="21"/>
        <end position="516"/>
    </location>
</feature>
<evidence type="ECO:0000259" key="8">
    <source>
        <dbReference type="Pfam" id="PF14322"/>
    </source>
</evidence>
<gene>
    <name evidence="9" type="ORF">F0475_03730</name>
</gene>
<dbReference type="SUPFAM" id="SSF48452">
    <property type="entry name" value="TPR-like"/>
    <property type="match status" value="1"/>
</dbReference>
<comment type="subcellular location">
    <subcellularLocation>
        <location evidence="1">Cell outer membrane</location>
    </subcellularLocation>
</comment>
<accession>A0A7C9LAH0</accession>
<dbReference type="PROSITE" id="PS51257">
    <property type="entry name" value="PROKAR_LIPOPROTEIN"/>
    <property type="match status" value="1"/>
</dbReference>
<reference evidence="9 10" key="1">
    <citation type="submission" date="2019-09" db="EMBL/GenBank/DDBJ databases">
        <title>Prevotella A2879 sp. nov., isolated from an abscess of a patient.</title>
        <authorList>
            <person name="Buhl M."/>
            <person name="Oberhettinger P."/>
        </authorList>
    </citation>
    <scope>NUCLEOTIDE SEQUENCE [LARGE SCALE GENOMIC DNA]</scope>
    <source>
        <strain evidence="9 10">A2879</strain>
    </source>
</reference>
<keyword evidence="3 6" id="KW-0732">Signal</keyword>
<evidence type="ECO:0000313" key="9">
    <source>
        <dbReference type="EMBL" id="MUL27433.1"/>
    </source>
</evidence>
<dbReference type="InterPro" id="IPR033985">
    <property type="entry name" value="SusD-like_N"/>
</dbReference>
<evidence type="ECO:0000256" key="1">
    <source>
        <dbReference type="ARBA" id="ARBA00004442"/>
    </source>
</evidence>
<keyword evidence="4" id="KW-0472">Membrane</keyword>
<comment type="similarity">
    <text evidence="2">Belongs to the SusD family.</text>
</comment>
<keyword evidence="5" id="KW-0998">Cell outer membrane</keyword>
<sequence length="516" mass="58232">MRTKYSIAACLFALSFFTSCNDSFLQRDPKDKYSDVSFWKTPAEAEKYVTGINLYLVAPENHTIMTDCYTDNAVPVHVGAEQGSLSAGTAVSTNRHFQQVWDAAYEGIRRCLVFYQHIDNVPMAAADKARLTGEVQFLEAFFYSTLMKFMGGVPILDHPLSLNEPMPERATEEATYNYIVSLLDKAAPALPDIRQSSDHGKPSAGACYALKARLALYAHKYDVAEQAAKKVMDMGVYGLYNNYANLFQPVAEDCNEIIFDREYLSNPKNSSEGSMIGLFFAPIVMGGWEALSPTQDLVDAYPCTDGKSIQESPLYDPNHPFEHRDPRLAASILWNGSMIAGHEYTTNSIGDGNHTRTGYCMRKYMNPENDGINNYDWTNFIYIRYAEVLLTYAEARNEQLASPDNQVYDAVNAIRQRPSVNLPALASGMTKDEMRAAIRLERRLEFAFEGIHLFDTRSYKTTEADVKKPVYGMRPDGTKFLVEQRKFNPNRDYLWAIPLTEVDLSKGVLKQNPNWD</sequence>
<evidence type="ECO:0000256" key="4">
    <source>
        <dbReference type="ARBA" id="ARBA00023136"/>
    </source>
</evidence>
<dbReference type="AlphaFoldDB" id="A0A7C9LAH0"/>
<dbReference type="RefSeq" id="WP_155715437.1">
    <property type="nucleotide sequence ID" value="NZ_VVIQ01000003.1"/>
</dbReference>
<dbReference type="InterPro" id="IPR011990">
    <property type="entry name" value="TPR-like_helical_dom_sf"/>
</dbReference>
<dbReference type="EMBL" id="VVIQ01000003">
    <property type="protein sequence ID" value="MUL27433.1"/>
    <property type="molecule type" value="Genomic_DNA"/>
</dbReference>
<feature type="domain" description="SusD-like N-terminal" evidence="8">
    <location>
        <begin position="61"/>
        <end position="216"/>
    </location>
</feature>
<protein>
    <submittedName>
        <fullName evidence="9">RagB/SusD family nutrient uptake outer membrane protein</fullName>
    </submittedName>
</protein>
<dbReference type="Proteomes" id="UP000482295">
    <property type="component" value="Unassembled WGS sequence"/>
</dbReference>
<keyword evidence="10" id="KW-1185">Reference proteome</keyword>
<evidence type="ECO:0000256" key="6">
    <source>
        <dbReference type="SAM" id="SignalP"/>
    </source>
</evidence>
<dbReference type="Gene3D" id="1.25.40.390">
    <property type="match status" value="1"/>
</dbReference>
<dbReference type="InterPro" id="IPR012944">
    <property type="entry name" value="SusD_RagB_dom"/>
</dbReference>
<evidence type="ECO:0000256" key="2">
    <source>
        <dbReference type="ARBA" id="ARBA00006275"/>
    </source>
</evidence>
<dbReference type="Pfam" id="PF07980">
    <property type="entry name" value="SusD_RagB"/>
    <property type="match status" value="1"/>
</dbReference>
<dbReference type="Pfam" id="PF14322">
    <property type="entry name" value="SusD-like_3"/>
    <property type="match status" value="1"/>
</dbReference>
<feature type="signal peptide" evidence="6">
    <location>
        <begin position="1"/>
        <end position="20"/>
    </location>
</feature>
<evidence type="ECO:0000256" key="5">
    <source>
        <dbReference type="ARBA" id="ARBA00023237"/>
    </source>
</evidence>
<dbReference type="GO" id="GO:0009279">
    <property type="term" value="C:cell outer membrane"/>
    <property type="evidence" value="ECO:0007669"/>
    <property type="project" value="UniProtKB-SubCell"/>
</dbReference>
<organism evidence="9 10">
    <name type="scientific">Prevotella vespertina</name>
    <dbReference type="NCBI Taxonomy" id="2608404"/>
    <lineage>
        <taxon>Bacteria</taxon>
        <taxon>Pseudomonadati</taxon>
        <taxon>Bacteroidota</taxon>
        <taxon>Bacteroidia</taxon>
        <taxon>Bacteroidales</taxon>
        <taxon>Prevotellaceae</taxon>
        <taxon>Prevotella</taxon>
    </lineage>
</organism>
<evidence type="ECO:0000256" key="3">
    <source>
        <dbReference type="ARBA" id="ARBA00022729"/>
    </source>
</evidence>
<proteinExistence type="inferred from homology"/>
<name>A0A7C9LAH0_9BACT</name>
<comment type="caution">
    <text evidence="9">The sequence shown here is derived from an EMBL/GenBank/DDBJ whole genome shotgun (WGS) entry which is preliminary data.</text>
</comment>
<evidence type="ECO:0000313" key="10">
    <source>
        <dbReference type="Proteomes" id="UP000482295"/>
    </source>
</evidence>